<accession>A0ABW3SBZ7</accession>
<evidence type="ECO:0000313" key="3">
    <source>
        <dbReference type="Proteomes" id="UP001597211"/>
    </source>
</evidence>
<evidence type="ECO:0000313" key="2">
    <source>
        <dbReference type="EMBL" id="MFD1182323.1"/>
    </source>
</evidence>
<reference evidence="3" key="1">
    <citation type="journal article" date="2019" name="Int. J. Syst. Evol. Microbiol.">
        <title>The Global Catalogue of Microorganisms (GCM) 10K type strain sequencing project: providing services to taxonomists for standard genome sequencing and annotation.</title>
        <authorList>
            <consortium name="The Broad Institute Genomics Platform"/>
            <consortium name="The Broad Institute Genome Sequencing Center for Infectious Disease"/>
            <person name="Wu L."/>
            <person name="Ma J."/>
        </authorList>
    </citation>
    <scope>NUCLEOTIDE SEQUENCE [LARGE SCALE GENOMIC DNA]</scope>
    <source>
        <strain evidence="3">CCUG 48216</strain>
    </source>
</reference>
<dbReference type="RefSeq" id="WP_372489786.1">
    <property type="nucleotide sequence ID" value="NZ_JAKSXN010000027.1"/>
</dbReference>
<gene>
    <name evidence="2" type="ORF">ACFQ2Z_13230</name>
</gene>
<dbReference type="InterPro" id="IPR005182">
    <property type="entry name" value="YdbS-like_PH"/>
</dbReference>
<organism evidence="2 3">
    <name type="scientific">Paenibacillus timonensis</name>
    <dbReference type="NCBI Taxonomy" id="225915"/>
    <lineage>
        <taxon>Bacteria</taxon>
        <taxon>Bacillati</taxon>
        <taxon>Bacillota</taxon>
        <taxon>Bacilli</taxon>
        <taxon>Bacillales</taxon>
        <taxon>Paenibacillaceae</taxon>
        <taxon>Paenibacillus</taxon>
    </lineage>
</organism>
<feature type="domain" description="YdbS-like PH" evidence="1">
    <location>
        <begin position="4"/>
        <end position="57"/>
    </location>
</feature>
<protein>
    <submittedName>
        <fullName evidence="2">PH domain-containing protein</fullName>
    </submittedName>
</protein>
<sequence length="57" mass="7047">MYLLRESIESISFRQSWWQRLFRIHQLELDIDSPANVREYRMPGVTKQDCGEIVRWY</sequence>
<proteinExistence type="predicted"/>
<keyword evidence="3" id="KW-1185">Reference proteome</keyword>
<dbReference type="EMBL" id="JBHTKZ010000024">
    <property type="protein sequence ID" value="MFD1182323.1"/>
    <property type="molecule type" value="Genomic_DNA"/>
</dbReference>
<dbReference type="Pfam" id="PF03703">
    <property type="entry name" value="bPH_2"/>
    <property type="match status" value="1"/>
</dbReference>
<comment type="caution">
    <text evidence="2">The sequence shown here is derived from an EMBL/GenBank/DDBJ whole genome shotgun (WGS) entry which is preliminary data.</text>
</comment>
<evidence type="ECO:0000259" key="1">
    <source>
        <dbReference type="Pfam" id="PF03703"/>
    </source>
</evidence>
<name>A0ABW3SBZ7_9BACL</name>
<dbReference type="Proteomes" id="UP001597211">
    <property type="component" value="Unassembled WGS sequence"/>
</dbReference>